<keyword evidence="5 10" id="KW-0812">Transmembrane</keyword>
<dbReference type="GO" id="GO:0015184">
    <property type="term" value="F:L-cystine transmembrane transporter activity"/>
    <property type="evidence" value="ECO:0007669"/>
    <property type="project" value="TreeGrafter"/>
</dbReference>
<evidence type="ECO:0000313" key="15">
    <source>
        <dbReference type="Proteomes" id="UP000321598"/>
    </source>
</evidence>
<reference evidence="13 14" key="2">
    <citation type="submission" date="2018-06" db="EMBL/GenBank/DDBJ databases">
        <authorList>
            <consortium name="Pathogen Informatics"/>
            <person name="Doyle S."/>
        </authorList>
    </citation>
    <scope>NUCLEOTIDE SEQUENCE [LARGE SCALE GENOMIC DNA]</scope>
    <source>
        <strain evidence="13 14">NCTC12413</strain>
    </source>
</reference>
<dbReference type="EMBL" id="BKAV01000002">
    <property type="protein sequence ID" value="GEP99256.1"/>
    <property type="molecule type" value="Genomic_DNA"/>
</dbReference>
<dbReference type="PANTHER" id="PTHR42865">
    <property type="entry name" value="PROTON/GLUTAMATE-ASPARTATE SYMPORTER"/>
    <property type="match status" value="1"/>
</dbReference>
<feature type="transmembrane region" description="Helical" evidence="10">
    <location>
        <begin position="70"/>
        <end position="91"/>
    </location>
</feature>
<accession>A0A1W5QBW9</accession>
<dbReference type="GO" id="GO:0015293">
    <property type="term" value="F:symporter activity"/>
    <property type="evidence" value="ECO:0007669"/>
    <property type="project" value="InterPro"/>
</dbReference>
<dbReference type="EMBL" id="KY363215">
    <property type="protein sequence ID" value="APY23703.1"/>
    <property type="molecule type" value="Genomic_DNA"/>
</dbReference>
<gene>
    <name evidence="13" type="primary">tcyP</name>
    <name evidence="13" type="ORF">NCTC12413_02548</name>
    <name evidence="12" type="ORF">SAR03_02940</name>
</gene>
<dbReference type="Proteomes" id="UP000254956">
    <property type="component" value="Unassembled WGS sequence"/>
</dbReference>
<dbReference type="STRING" id="1212545.SARL_04196"/>
<evidence type="ECO:0000256" key="8">
    <source>
        <dbReference type="ARBA" id="ARBA00023136"/>
    </source>
</evidence>
<keyword evidence="4" id="KW-0813">Transport</keyword>
<feature type="transmembrane region" description="Helical" evidence="10">
    <location>
        <begin position="263"/>
        <end position="285"/>
    </location>
</feature>
<dbReference type="SUPFAM" id="SSF118215">
    <property type="entry name" value="Proton glutamate symport protein"/>
    <property type="match status" value="1"/>
</dbReference>
<reference evidence="12 15" key="3">
    <citation type="submission" date="2019-07" db="EMBL/GenBank/DDBJ databases">
        <title>Whole genome shotgun sequence of Staphylococcus arlettae NBRC 109765.</title>
        <authorList>
            <person name="Hosoyama A."/>
            <person name="Uohara A."/>
            <person name="Ohji S."/>
            <person name="Ichikawa N."/>
        </authorList>
    </citation>
    <scope>NUCLEOTIDE SEQUENCE [LARGE SCALE GENOMIC DNA]</scope>
    <source>
        <strain evidence="12 15">NBRC 109765</strain>
    </source>
</reference>
<comment type="similarity">
    <text evidence="2">Belongs to the dicarboxylate/amino acid:cation symporter (DAACS) (TC 2.A.23) family.</text>
</comment>
<dbReference type="PRINTS" id="PR00173">
    <property type="entry name" value="EDTRNSPORT"/>
</dbReference>
<evidence type="ECO:0000256" key="6">
    <source>
        <dbReference type="ARBA" id="ARBA00022970"/>
    </source>
</evidence>
<organism evidence="11">
    <name type="scientific">Staphylococcus arlettae</name>
    <dbReference type="NCBI Taxonomy" id="29378"/>
    <lineage>
        <taxon>Bacteria</taxon>
        <taxon>Bacillati</taxon>
        <taxon>Bacillota</taxon>
        <taxon>Bacilli</taxon>
        <taxon>Bacillales</taxon>
        <taxon>Staphylococcaceae</taxon>
        <taxon>Staphylococcus</taxon>
    </lineage>
</organism>
<feature type="transmembrane region" description="Helical" evidence="10">
    <location>
        <begin position="32"/>
        <end position="50"/>
    </location>
</feature>
<proteinExistence type="inferred from homology"/>
<dbReference type="OrthoDB" id="7778689at2"/>
<feature type="transmembrane region" description="Helical" evidence="10">
    <location>
        <begin position="103"/>
        <end position="129"/>
    </location>
</feature>
<evidence type="ECO:0000313" key="14">
    <source>
        <dbReference type="Proteomes" id="UP000254956"/>
    </source>
</evidence>
<evidence type="ECO:0000313" key="11">
    <source>
        <dbReference type="EMBL" id="APY23703.1"/>
    </source>
</evidence>
<feature type="transmembrane region" description="Helical" evidence="10">
    <location>
        <begin position="182"/>
        <end position="200"/>
    </location>
</feature>
<name>A0A1W5QBW9_9STAP</name>
<feature type="transmembrane region" description="Helical" evidence="10">
    <location>
        <begin position="392"/>
        <end position="414"/>
    </location>
</feature>
<evidence type="ECO:0000256" key="1">
    <source>
        <dbReference type="ARBA" id="ARBA00004141"/>
    </source>
</evidence>
<dbReference type="InterPro" id="IPR001991">
    <property type="entry name" value="Na-dicarboxylate_symporter"/>
</dbReference>
<evidence type="ECO:0000256" key="7">
    <source>
        <dbReference type="ARBA" id="ARBA00022989"/>
    </source>
</evidence>
<protein>
    <recommendedName>
        <fullName evidence="3">L-cystine uptake protein TcyP</fullName>
    </recommendedName>
    <alternativeName>
        <fullName evidence="9">Transporter of cystine TcyP</fullName>
    </alternativeName>
</protein>
<dbReference type="EMBL" id="UGZE01000001">
    <property type="protein sequence ID" value="SUJ28971.1"/>
    <property type="molecule type" value="Genomic_DNA"/>
</dbReference>
<evidence type="ECO:0000256" key="5">
    <source>
        <dbReference type="ARBA" id="ARBA00022692"/>
    </source>
</evidence>
<feature type="transmembrane region" description="Helical" evidence="10">
    <location>
        <begin position="6"/>
        <end position="22"/>
    </location>
</feature>
<feature type="transmembrane region" description="Helical" evidence="10">
    <location>
        <begin position="368"/>
        <end position="386"/>
    </location>
</feature>
<dbReference type="InterPro" id="IPR036458">
    <property type="entry name" value="Na:dicarbo_symporter_sf"/>
</dbReference>
<keyword evidence="7 10" id="KW-1133">Transmembrane helix</keyword>
<dbReference type="GO" id="GO:0005886">
    <property type="term" value="C:plasma membrane"/>
    <property type="evidence" value="ECO:0007669"/>
    <property type="project" value="TreeGrafter"/>
</dbReference>
<dbReference type="Pfam" id="PF00375">
    <property type="entry name" value="SDF"/>
    <property type="match status" value="1"/>
</dbReference>
<keyword evidence="8 10" id="KW-0472">Membrane</keyword>
<dbReference type="AlphaFoldDB" id="A0A1W5QBW9"/>
<evidence type="ECO:0000256" key="3">
    <source>
        <dbReference type="ARBA" id="ARBA00022031"/>
    </source>
</evidence>
<evidence type="ECO:0000256" key="10">
    <source>
        <dbReference type="SAM" id="Phobius"/>
    </source>
</evidence>
<evidence type="ECO:0000313" key="12">
    <source>
        <dbReference type="EMBL" id="GEP99256.1"/>
    </source>
</evidence>
<reference evidence="11" key="1">
    <citation type="journal article" date="2017" name="MSphere">
        <title>Novel beta-lactamase blaARL in Staphylococcus arlettae.</title>
        <authorList>
            <person name="Andreis S.N."/>
            <person name="Perreten V."/>
            <person name="Schwendener S."/>
        </authorList>
    </citation>
    <scope>NUCLEOTIDE SEQUENCE</scope>
    <source>
        <strain evidence="11">SAN1670</strain>
    </source>
</reference>
<dbReference type="RefSeq" id="WP_002509585.1">
    <property type="nucleotide sequence ID" value="NZ_AP019698.1"/>
</dbReference>
<comment type="subcellular location">
    <subcellularLocation>
        <location evidence="1">Membrane</location>
        <topology evidence="1">Multi-pass membrane protein</topology>
    </subcellularLocation>
</comment>
<keyword evidence="15" id="KW-1185">Reference proteome</keyword>
<evidence type="ECO:0000256" key="9">
    <source>
        <dbReference type="ARBA" id="ARBA00031293"/>
    </source>
</evidence>
<sequence>MLFTIINIIVFVAFIIGLYIMAKRHVSFPKRVFTALGVGILYGVAIHLIYDVDSSITKQTTDWFSVVGDGYIALLQMIVIPLIFISIVSAFTKIQIGEKFAKIGVWIFVFLIGTVAIAAIVGIISALIFGLDASTIDLGNAESSRGSEIASQAKDMTAQTLPQQILELLPSNPFLDFTGQRTTSTIAVVIFAAFIGFAFLRVMRKQPESGNVLKRGIDALYALVMSIVTFVLRLTPYGILAIMTNTIATSDFAAIWTLGKFVIASYAALITMYIIHLIIIGGIGLNPITFVKKTGEVLLFAFTSRSSAGTLPLNVQTQKTRLGVPDGIANFSASFGLSIGQNGCAGIYPAMLAVMVAPAAGVEVNLQFILSVIGVVIISSFGVAGVGGGATFASILVLSTLNLPVALAGVLISVEPLIDMGRTALNVNDSMLAGAGTAKLTDNLDKDTYNDSTYGELTANN</sequence>
<evidence type="ECO:0000256" key="4">
    <source>
        <dbReference type="ARBA" id="ARBA00022448"/>
    </source>
</evidence>
<feature type="transmembrane region" description="Helical" evidence="10">
    <location>
        <begin position="220"/>
        <end position="243"/>
    </location>
</feature>
<dbReference type="Gene3D" id="1.10.3860.10">
    <property type="entry name" value="Sodium:dicarboxylate symporter"/>
    <property type="match status" value="1"/>
</dbReference>
<dbReference type="Proteomes" id="UP000321598">
    <property type="component" value="Unassembled WGS sequence"/>
</dbReference>
<evidence type="ECO:0000256" key="2">
    <source>
        <dbReference type="ARBA" id="ARBA00006148"/>
    </source>
</evidence>
<evidence type="ECO:0000313" key="13">
    <source>
        <dbReference type="EMBL" id="SUJ28971.1"/>
    </source>
</evidence>
<dbReference type="PANTHER" id="PTHR42865:SF5">
    <property type="entry name" value="L-CYSTINE TRANSPORTER TCYP"/>
    <property type="match status" value="1"/>
</dbReference>
<keyword evidence="6" id="KW-0029">Amino-acid transport</keyword>